<organism evidence="2 3">
    <name type="scientific">Coniophora puteana (strain RWD-64-598)</name>
    <name type="common">Brown rot fungus</name>
    <dbReference type="NCBI Taxonomy" id="741705"/>
    <lineage>
        <taxon>Eukaryota</taxon>
        <taxon>Fungi</taxon>
        <taxon>Dikarya</taxon>
        <taxon>Basidiomycota</taxon>
        <taxon>Agaricomycotina</taxon>
        <taxon>Agaricomycetes</taxon>
        <taxon>Agaricomycetidae</taxon>
        <taxon>Boletales</taxon>
        <taxon>Coniophorineae</taxon>
        <taxon>Coniophoraceae</taxon>
        <taxon>Coniophora</taxon>
    </lineage>
</organism>
<evidence type="ECO:0000313" key="2">
    <source>
        <dbReference type="EMBL" id="EIW82972.1"/>
    </source>
</evidence>
<name>A0A5M3MUX0_CONPW</name>
<dbReference type="KEGG" id="cput:CONPUDRAFT_71623"/>
<evidence type="ECO:0000313" key="3">
    <source>
        <dbReference type="Proteomes" id="UP000053558"/>
    </source>
</evidence>
<dbReference type="RefSeq" id="XP_007766451.1">
    <property type="nucleotide sequence ID" value="XM_007768261.1"/>
</dbReference>
<dbReference type="EMBL" id="JH711576">
    <property type="protein sequence ID" value="EIW82972.1"/>
    <property type="molecule type" value="Genomic_DNA"/>
</dbReference>
<reference evidence="3" key="1">
    <citation type="journal article" date="2012" name="Science">
        <title>The Paleozoic origin of enzymatic lignin decomposition reconstructed from 31 fungal genomes.</title>
        <authorList>
            <person name="Floudas D."/>
            <person name="Binder M."/>
            <person name="Riley R."/>
            <person name="Barry K."/>
            <person name="Blanchette R.A."/>
            <person name="Henrissat B."/>
            <person name="Martinez A.T."/>
            <person name="Otillar R."/>
            <person name="Spatafora J.W."/>
            <person name="Yadav J.S."/>
            <person name="Aerts A."/>
            <person name="Benoit I."/>
            <person name="Boyd A."/>
            <person name="Carlson A."/>
            <person name="Copeland A."/>
            <person name="Coutinho P.M."/>
            <person name="de Vries R.P."/>
            <person name="Ferreira P."/>
            <person name="Findley K."/>
            <person name="Foster B."/>
            <person name="Gaskell J."/>
            <person name="Glotzer D."/>
            <person name="Gorecki P."/>
            <person name="Heitman J."/>
            <person name="Hesse C."/>
            <person name="Hori C."/>
            <person name="Igarashi K."/>
            <person name="Jurgens J.A."/>
            <person name="Kallen N."/>
            <person name="Kersten P."/>
            <person name="Kohler A."/>
            <person name="Kuees U."/>
            <person name="Kumar T.K.A."/>
            <person name="Kuo A."/>
            <person name="LaButti K."/>
            <person name="Larrondo L.F."/>
            <person name="Lindquist E."/>
            <person name="Ling A."/>
            <person name="Lombard V."/>
            <person name="Lucas S."/>
            <person name="Lundell T."/>
            <person name="Martin R."/>
            <person name="McLaughlin D.J."/>
            <person name="Morgenstern I."/>
            <person name="Morin E."/>
            <person name="Murat C."/>
            <person name="Nagy L.G."/>
            <person name="Nolan M."/>
            <person name="Ohm R.A."/>
            <person name="Patyshakuliyeva A."/>
            <person name="Rokas A."/>
            <person name="Ruiz-Duenas F.J."/>
            <person name="Sabat G."/>
            <person name="Salamov A."/>
            <person name="Samejima M."/>
            <person name="Schmutz J."/>
            <person name="Slot J.C."/>
            <person name="St John F."/>
            <person name="Stenlid J."/>
            <person name="Sun H."/>
            <person name="Sun S."/>
            <person name="Syed K."/>
            <person name="Tsang A."/>
            <person name="Wiebenga A."/>
            <person name="Young D."/>
            <person name="Pisabarro A."/>
            <person name="Eastwood D.C."/>
            <person name="Martin F."/>
            <person name="Cullen D."/>
            <person name="Grigoriev I.V."/>
            <person name="Hibbett D.S."/>
        </authorList>
    </citation>
    <scope>NUCLEOTIDE SEQUENCE [LARGE SCALE GENOMIC DNA]</scope>
    <source>
        <strain evidence="3">RWD-64-598 SS2</strain>
    </source>
</reference>
<evidence type="ECO:0000256" key="1">
    <source>
        <dbReference type="SAM" id="MobiDB-lite"/>
    </source>
</evidence>
<keyword evidence="3" id="KW-1185">Reference proteome</keyword>
<dbReference type="GeneID" id="19208951"/>
<accession>A0A5M3MUX0</accession>
<gene>
    <name evidence="2" type="ORF">CONPUDRAFT_71623</name>
</gene>
<sequence length="371" mass="40189">MVGALTKAVTNGLVTVVSSHVAQLKWPGFGQLKPDNGLTLTGSVRQRVHMYPLFVHLILVNFKPDDPSALNSGPGKIIRRLNAPSASKWGHITAHLQTLIDAHKSTPELGGKDGHKATTEDVAILTSPSASGALEELPTQVEGFPLPLCTPAINSTTNSPATTTNSTSTPALQPATPTSHAHSTSTNIPSQAYAQYAAAPTPLPACPQALTTELGALPPPSVIVTDGEFQQQVMVIVAAIQKVIGQLVPYTKQRTKELMGMKKWKNKMSCAHNELNTATPFMKSLYRKFTHEDLACIIAGLDLYKTISPDGIPNTVYIRCQATLIPHLLPIFNAAVVSGFYYDPWWLFTIVVPQNSANWIMWYQKHTAPLY</sequence>
<dbReference type="AlphaFoldDB" id="A0A5M3MUX0"/>
<dbReference type="Proteomes" id="UP000053558">
    <property type="component" value="Unassembled WGS sequence"/>
</dbReference>
<feature type="region of interest" description="Disordered" evidence="1">
    <location>
        <begin position="155"/>
        <end position="186"/>
    </location>
</feature>
<protein>
    <submittedName>
        <fullName evidence="2">Uncharacterized protein</fullName>
    </submittedName>
</protein>
<comment type="caution">
    <text evidence="2">The sequence shown here is derived from an EMBL/GenBank/DDBJ whole genome shotgun (WGS) entry which is preliminary data.</text>
</comment>
<proteinExistence type="predicted"/>